<accession>A0A6A6QF94</accession>
<protein>
    <submittedName>
        <fullName evidence="2">Uncharacterized protein</fullName>
    </submittedName>
</protein>
<sequence>MARVKKHRMSAKKRDAKRRHYATNKARKKAHPPPTDPTAGPNPNGFTQPTTSTLANAFLPGLQMPANDYLSGLQVPTNDPFSGIQMPTNDFSSRLQMPTNDFLSGLQMPTNDFLSGLHMPANDFLSGMQPADNAFLDGLQAPASAVTVQSALDALYDAQNAIMAAQFALIHPQSGVPNPPYPMAPPPTIPSEPEFPAEPEVSRADSGMHAAFTPLAAPSVVSEWLSDLPGDTSVTVQENQAQCGKCQLEGRKWETHAEQACPYQTKETVKKKRKVKNEQQRKKQLERWEKHKEKRREEQKMKRAGKLILEDMEDLGIHFPPDFQLFDEEEMKKILEEEFGPSGVPMD</sequence>
<feature type="region of interest" description="Disordered" evidence="1">
    <location>
        <begin position="1"/>
        <end position="52"/>
    </location>
</feature>
<reference evidence="2" key="1">
    <citation type="journal article" date="2020" name="Stud. Mycol.">
        <title>101 Dothideomycetes genomes: a test case for predicting lifestyles and emergence of pathogens.</title>
        <authorList>
            <person name="Haridas S."/>
            <person name="Albert R."/>
            <person name="Binder M."/>
            <person name="Bloem J."/>
            <person name="Labutti K."/>
            <person name="Salamov A."/>
            <person name="Andreopoulos B."/>
            <person name="Baker S."/>
            <person name="Barry K."/>
            <person name="Bills G."/>
            <person name="Bluhm B."/>
            <person name="Cannon C."/>
            <person name="Castanera R."/>
            <person name="Culley D."/>
            <person name="Daum C."/>
            <person name="Ezra D."/>
            <person name="Gonzalez J."/>
            <person name="Henrissat B."/>
            <person name="Kuo A."/>
            <person name="Liang C."/>
            <person name="Lipzen A."/>
            <person name="Lutzoni F."/>
            <person name="Magnuson J."/>
            <person name="Mondo S."/>
            <person name="Nolan M."/>
            <person name="Ohm R."/>
            <person name="Pangilinan J."/>
            <person name="Park H.-J."/>
            <person name="Ramirez L."/>
            <person name="Alfaro M."/>
            <person name="Sun H."/>
            <person name="Tritt A."/>
            <person name="Yoshinaga Y."/>
            <person name="Zwiers L.-H."/>
            <person name="Turgeon B."/>
            <person name="Goodwin S."/>
            <person name="Spatafora J."/>
            <person name="Crous P."/>
            <person name="Grigoriev I."/>
        </authorList>
    </citation>
    <scope>NUCLEOTIDE SEQUENCE</scope>
    <source>
        <strain evidence="2">CBS 269.34</strain>
    </source>
</reference>
<feature type="region of interest" description="Disordered" evidence="1">
    <location>
        <begin position="272"/>
        <end position="302"/>
    </location>
</feature>
<keyword evidence="3" id="KW-1185">Reference proteome</keyword>
<dbReference type="AlphaFoldDB" id="A0A6A6QF94"/>
<proteinExistence type="predicted"/>
<gene>
    <name evidence="2" type="ORF">BU16DRAFT_543506</name>
</gene>
<name>A0A6A6QF94_9PEZI</name>
<dbReference type="Proteomes" id="UP000799750">
    <property type="component" value="Unassembled WGS sequence"/>
</dbReference>
<dbReference type="EMBL" id="MU004197">
    <property type="protein sequence ID" value="KAF2490157.1"/>
    <property type="molecule type" value="Genomic_DNA"/>
</dbReference>
<evidence type="ECO:0000313" key="3">
    <source>
        <dbReference type="Proteomes" id="UP000799750"/>
    </source>
</evidence>
<evidence type="ECO:0000313" key="2">
    <source>
        <dbReference type="EMBL" id="KAF2490157.1"/>
    </source>
</evidence>
<feature type="compositionally biased region" description="Basic residues" evidence="1">
    <location>
        <begin position="1"/>
        <end position="31"/>
    </location>
</feature>
<feature type="compositionally biased region" description="Basic and acidic residues" evidence="1">
    <location>
        <begin position="276"/>
        <end position="301"/>
    </location>
</feature>
<evidence type="ECO:0000256" key="1">
    <source>
        <dbReference type="SAM" id="MobiDB-lite"/>
    </source>
</evidence>
<organism evidence="2 3">
    <name type="scientific">Lophium mytilinum</name>
    <dbReference type="NCBI Taxonomy" id="390894"/>
    <lineage>
        <taxon>Eukaryota</taxon>
        <taxon>Fungi</taxon>
        <taxon>Dikarya</taxon>
        <taxon>Ascomycota</taxon>
        <taxon>Pezizomycotina</taxon>
        <taxon>Dothideomycetes</taxon>
        <taxon>Pleosporomycetidae</taxon>
        <taxon>Mytilinidiales</taxon>
        <taxon>Mytilinidiaceae</taxon>
        <taxon>Lophium</taxon>
    </lineage>
</organism>